<protein>
    <submittedName>
        <fullName evidence="4">Alpha/beta hydrolase</fullName>
    </submittedName>
</protein>
<dbReference type="GO" id="GO:0034338">
    <property type="term" value="F:short-chain carboxylesterase activity"/>
    <property type="evidence" value="ECO:0007669"/>
    <property type="project" value="TreeGrafter"/>
</dbReference>
<dbReference type="Gene3D" id="3.40.50.1820">
    <property type="entry name" value="alpha/beta hydrolase"/>
    <property type="match status" value="1"/>
</dbReference>
<dbReference type="Pfam" id="PF00561">
    <property type="entry name" value="Abhydrolase_1"/>
    <property type="match status" value="1"/>
</dbReference>
<proteinExistence type="inferred from homology"/>
<gene>
    <name evidence="4" type="ORF">AT959_13690</name>
</gene>
<organism evidence="4 5">
    <name type="scientific">Dechloromonas denitrificans</name>
    <dbReference type="NCBI Taxonomy" id="281362"/>
    <lineage>
        <taxon>Bacteria</taxon>
        <taxon>Pseudomonadati</taxon>
        <taxon>Pseudomonadota</taxon>
        <taxon>Betaproteobacteria</taxon>
        <taxon>Rhodocyclales</taxon>
        <taxon>Azonexaceae</taxon>
        <taxon>Dechloromonas</taxon>
    </lineage>
</organism>
<dbReference type="STRING" id="281362.AT959_13690"/>
<feature type="active site" description="Charge relay system" evidence="2">
    <location>
        <position position="294"/>
    </location>
</feature>
<dbReference type="GO" id="GO:0047372">
    <property type="term" value="F:monoacylglycerol lipase activity"/>
    <property type="evidence" value="ECO:0007669"/>
    <property type="project" value="TreeGrafter"/>
</dbReference>
<evidence type="ECO:0000256" key="2">
    <source>
        <dbReference type="PIRSR" id="PIRSR005211-1"/>
    </source>
</evidence>
<sequence length="322" mass="35191">MTTASKPYRAPSWLPGGHAQTIWPLLIKPRPLPLRRERWTTPDGDFIDVDHLDGPPEAPLLVLFHGLEGSARSHYAISTAHACKKIGWRFALPHFRGCSGELNQRPRAYHSGDSAEIDWILRRLQAANHGRKLHAAGVSLGGNALLKWAGEQGQAAAEVVTGIAALCAPLDLAACGHHLASGFNRVYTQHFLKTLKAVSAARLRQFPGLFDEARMQQALNLYQFDDAVTAPVHGFAGADDYWRRASATPWLQSIAVPSLAVNPKNDPFLPAHHLPSTAEVSPCVRLEQPAGGGHVGFVSGTFPGNLDWLPQRLLHFFIFQTS</sequence>
<dbReference type="SUPFAM" id="SSF53474">
    <property type="entry name" value="alpha/beta-Hydrolases"/>
    <property type="match status" value="1"/>
</dbReference>
<reference evidence="4 5" key="1">
    <citation type="submission" date="2015-12" db="EMBL/GenBank/DDBJ databases">
        <title>Nitrous oxide reduction kinetics distinguish bacteria harboring typical versus atypical NosZ.</title>
        <authorList>
            <person name="Yoon S."/>
            <person name="Nissen S."/>
            <person name="Park D."/>
            <person name="Sanford R.A."/>
            <person name="Loeffler F.E."/>
        </authorList>
    </citation>
    <scope>NUCLEOTIDE SEQUENCE [LARGE SCALE GENOMIC DNA]</scope>
    <source>
        <strain evidence="4 5">ATCC BAA-841</strain>
    </source>
</reference>
<feature type="active site" description="Charge relay system" evidence="2">
    <location>
        <position position="139"/>
    </location>
</feature>
<dbReference type="Proteomes" id="UP000070186">
    <property type="component" value="Unassembled WGS sequence"/>
</dbReference>
<comment type="similarity">
    <text evidence="1">Belongs to the AB hydrolase superfamily. AB hydrolase 4 family.</text>
</comment>
<evidence type="ECO:0000313" key="4">
    <source>
        <dbReference type="EMBL" id="KXB30388.1"/>
    </source>
</evidence>
<accession>A0A133XHI6</accession>
<evidence type="ECO:0000313" key="5">
    <source>
        <dbReference type="Proteomes" id="UP000070186"/>
    </source>
</evidence>
<evidence type="ECO:0000259" key="3">
    <source>
        <dbReference type="Pfam" id="PF00561"/>
    </source>
</evidence>
<dbReference type="InterPro" id="IPR050960">
    <property type="entry name" value="AB_hydrolase_4_sf"/>
</dbReference>
<dbReference type="InterPro" id="IPR000073">
    <property type="entry name" value="AB_hydrolase_1"/>
</dbReference>
<dbReference type="InterPro" id="IPR029058">
    <property type="entry name" value="AB_hydrolase_fold"/>
</dbReference>
<evidence type="ECO:0000256" key="1">
    <source>
        <dbReference type="ARBA" id="ARBA00010884"/>
    </source>
</evidence>
<comment type="caution">
    <text evidence="4">The sequence shown here is derived from an EMBL/GenBank/DDBJ whole genome shotgun (WGS) entry which is preliminary data.</text>
</comment>
<feature type="domain" description="AB hydrolase-1" evidence="3">
    <location>
        <begin position="59"/>
        <end position="299"/>
    </location>
</feature>
<dbReference type="PIRSF" id="PIRSF005211">
    <property type="entry name" value="Ab_hydro_YheT"/>
    <property type="match status" value="1"/>
</dbReference>
<dbReference type="AlphaFoldDB" id="A0A133XHI6"/>
<keyword evidence="5" id="KW-1185">Reference proteome</keyword>
<dbReference type="InterPro" id="IPR012020">
    <property type="entry name" value="ABHD4"/>
</dbReference>
<dbReference type="RefSeq" id="WP_066883965.1">
    <property type="nucleotide sequence ID" value="NZ_LODL01000021.1"/>
</dbReference>
<dbReference type="PANTHER" id="PTHR10794:SF94">
    <property type="entry name" value="ESTERASE YHET-RELATED"/>
    <property type="match status" value="1"/>
</dbReference>
<feature type="active site" description="Charge relay system" evidence="2">
    <location>
        <position position="266"/>
    </location>
</feature>
<dbReference type="PANTHER" id="PTHR10794">
    <property type="entry name" value="ABHYDROLASE DOMAIN-CONTAINING PROTEIN"/>
    <property type="match status" value="1"/>
</dbReference>
<keyword evidence="4" id="KW-0378">Hydrolase</keyword>
<name>A0A133XHI6_9RHOO</name>
<dbReference type="EMBL" id="LODL01000021">
    <property type="protein sequence ID" value="KXB30388.1"/>
    <property type="molecule type" value="Genomic_DNA"/>
</dbReference>